<dbReference type="AlphaFoldDB" id="A0A1C9U516"/>
<organism evidence="1">
    <name type="scientific">uncultured bacterium pBE3-1</name>
    <dbReference type="NCBI Taxonomy" id="1781161"/>
    <lineage>
        <taxon>Bacteria</taxon>
        <taxon>environmental samples</taxon>
    </lineage>
</organism>
<protein>
    <submittedName>
        <fullName evidence="1">Uncharacterized protein</fullName>
    </submittedName>
</protein>
<sequence length="81" mass="9612">MAEQGKGLYDHQYGRFRENQGAHQGYEFQHGPAGSVPPPVVTFTDKIKWWTLRGWRRKKILAERDRFQQDIIRIKQTQLKS</sequence>
<name>A0A1C9U516_9BACT</name>
<reference evidence="1" key="1">
    <citation type="journal article" date="2016" name="Sci. Rep.">
        <title>Triclosan Resistome from Metagenome Reveals Diverse Enoyl Acyl Carrier Protein Reductases and Selective Enrichment of Triclosan Resistance Genes.</title>
        <authorList>
            <person name="Khan R."/>
            <person name="Kong H.G."/>
            <person name="Jung Y.H."/>
            <person name="Choi J."/>
            <person name="Baek K.Y."/>
            <person name="Hwang E.C."/>
            <person name="Lee S.W."/>
        </authorList>
    </citation>
    <scope>NUCLEOTIDE SEQUENCE</scope>
</reference>
<proteinExistence type="predicted"/>
<evidence type="ECO:0000313" key="1">
    <source>
        <dbReference type="EMBL" id="AOR51250.1"/>
    </source>
</evidence>
<dbReference type="EMBL" id="KT982366">
    <property type="protein sequence ID" value="AOR51250.1"/>
    <property type="molecule type" value="Genomic_DNA"/>
</dbReference>
<accession>A0A1C9U516</accession>